<dbReference type="InterPro" id="IPR041468">
    <property type="entry name" value="HTH_ParB/Spo0J"/>
</dbReference>
<evidence type="ECO:0000256" key="2">
    <source>
        <dbReference type="ARBA" id="ARBA00022829"/>
    </source>
</evidence>
<dbReference type="EMBL" id="LJNI01000098">
    <property type="protein sequence ID" value="KPJ72109.1"/>
    <property type="molecule type" value="Genomic_DNA"/>
</dbReference>
<dbReference type="PANTHER" id="PTHR33375:SF1">
    <property type="entry name" value="CHROMOSOME-PARTITIONING PROTEIN PARB-RELATED"/>
    <property type="match status" value="1"/>
</dbReference>
<sequence length="284" mass="32678">MRKRALGKGLEALIPTREKEIFFEGYRFIRIKDIKPNPYQPRAKIEESDIKDLVASVKERGIIEPLVVKRKDNQFILAAGERRLRAAQLAGLNEVPAIIRDLTDQELLEIGLIENLHREDLDPIEEARGYEQLNRDFGLTHEQIAQLVGKERSTITNTLRLLSLPKKLKDYLRTGKLNSGHCRALLSLSNEIEMLEVGERIVKEDLSVRQAEALVKRLQKRTRILPGPEKEPNLLILEDELSKLLHTKISIDWKKNRGTITIHCSSLEDFNRIYDILRKGRKGS</sequence>
<keyword evidence="3" id="KW-0238">DNA-binding</keyword>
<dbReference type="FunFam" id="3.90.1530.30:FF:000001">
    <property type="entry name" value="Chromosome partitioning protein ParB"/>
    <property type="match status" value="1"/>
</dbReference>
<comment type="similarity">
    <text evidence="1">Belongs to the ParB family.</text>
</comment>
<dbReference type="SUPFAM" id="SSF110849">
    <property type="entry name" value="ParB/Sulfiredoxin"/>
    <property type="match status" value="1"/>
</dbReference>
<dbReference type="InterPro" id="IPR057240">
    <property type="entry name" value="ParB_dimer_C"/>
</dbReference>
<evidence type="ECO:0000256" key="1">
    <source>
        <dbReference type="ARBA" id="ARBA00006295"/>
    </source>
</evidence>
<evidence type="ECO:0000259" key="4">
    <source>
        <dbReference type="SMART" id="SM00470"/>
    </source>
</evidence>
<dbReference type="CDD" id="cd16393">
    <property type="entry name" value="SPO0J_N"/>
    <property type="match status" value="1"/>
</dbReference>
<dbReference type="InterPro" id="IPR050336">
    <property type="entry name" value="Chromosome_partition/occlusion"/>
</dbReference>
<dbReference type="SMART" id="SM00470">
    <property type="entry name" value="ParB"/>
    <property type="match status" value="1"/>
</dbReference>
<dbReference type="FunFam" id="1.10.10.2830:FF:000001">
    <property type="entry name" value="Chromosome partitioning protein ParB"/>
    <property type="match status" value="1"/>
</dbReference>
<dbReference type="PANTHER" id="PTHR33375">
    <property type="entry name" value="CHROMOSOME-PARTITIONING PROTEIN PARB-RELATED"/>
    <property type="match status" value="1"/>
</dbReference>
<dbReference type="Proteomes" id="UP000051012">
    <property type="component" value="Unassembled WGS sequence"/>
</dbReference>
<gene>
    <name evidence="5" type="ORF">AMJ52_07420</name>
</gene>
<evidence type="ECO:0000313" key="6">
    <source>
        <dbReference type="Proteomes" id="UP000051012"/>
    </source>
</evidence>
<dbReference type="GO" id="GO:0005694">
    <property type="term" value="C:chromosome"/>
    <property type="evidence" value="ECO:0007669"/>
    <property type="project" value="TreeGrafter"/>
</dbReference>
<reference evidence="5 6" key="1">
    <citation type="journal article" date="2015" name="Microbiome">
        <title>Genomic resolution of linkages in carbon, nitrogen, and sulfur cycling among widespread estuary sediment bacteria.</title>
        <authorList>
            <person name="Baker B.J."/>
            <person name="Lazar C.S."/>
            <person name="Teske A.P."/>
            <person name="Dick G.J."/>
        </authorList>
    </citation>
    <scope>NUCLEOTIDE SEQUENCE [LARGE SCALE GENOMIC DNA]</scope>
    <source>
        <strain evidence="5">DG_78</strain>
    </source>
</reference>
<dbReference type="GO" id="GO:0045881">
    <property type="term" value="P:positive regulation of sporulation resulting in formation of a cellular spore"/>
    <property type="evidence" value="ECO:0007669"/>
    <property type="project" value="TreeGrafter"/>
</dbReference>
<accession>A0A0S7YBK2</accession>
<dbReference type="GO" id="GO:0007059">
    <property type="term" value="P:chromosome segregation"/>
    <property type="evidence" value="ECO:0007669"/>
    <property type="project" value="UniProtKB-KW"/>
</dbReference>
<organism evidence="5 6">
    <name type="scientific">candidate division TA06 bacterium DG_78</name>
    <dbReference type="NCBI Taxonomy" id="1703772"/>
    <lineage>
        <taxon>Bacteria</taxon>
        <taxon>Bacteria division TA06</taxon>
    </lineage>
</organism>
<proteinExistence type="inferred from homology"/>
<dbReference type="NCBIfam" id="TIGR00180">
    <property type="entry name" value="parB_part"/>
    <property type="match status" value="1"/>
</dbReference>
<feature type="domain" description="ParB-like N-terminal" evidence="4">
    <location>
        <begin position="27"/>
        <end position="116"/>
    </location>
</feature>
<dbReference type="Pfam" id="PF23552">
    <property type="entry name" value="ParB_C"/>
    <property type="match status" value="1"/>
</dbReference>
<protein>
    <recommendedName>
        <fullName evidence="4">ParB-like N-terminal domain-containing protein</fullName>
    </recommendedName>
</protein>
<dbReference type="AlphaFoldDB" id="A0A0S7YBK2"/>
<dbReference type="Pfam" id="PF02195">
    <property type="entry name" value="ParB_N"/>
    <property type="match status" value="1"/>
</dbReference>
<comment type="caution">
    <text evidence="5">The sequence shown here is derived from an EMBL/GenBank/DDBJ whole genome shotgun (WGS) entry which is preliminary data.</text>
</comment>
<dbReference type="GO" id="GO:0003677">
    <property type="term" value="F:DNA binding"/>
    <property type="evidence" value="ECO:0007669"/>
    <property type="project" value="UniProtKB-KW"/>
</dbReference>
<dbReference type="InterPro" id="IPR003115">
    <property type="entry name" value="ParB_N"/>
</dbReference>
<name>A0A0S7YBK2_UNCT6</name>
<dbReference type="InterPro" id="IPR004437">
    <property type="entry name" value="ParB/RepB/Spo0J"/>
</dbReference>
<dbReference type="InterPro" id="IPR036086">
    <property type="entry name" value="ParB/Sulfiredoxin_sf"/>
</dbReference>
<dbReference type="Gene3D" id="1.10.10.2830">
    <property type="match status" value="1"/>
</dbReference>
<evidence type="ECO:0000313" key="5">
    <source>
        <dbReference type="EMBL" id="KPJ72109.1"/>
    </source>
</evidence>
<dbReference type="Pfam" id="PF17762">
    <property type="entry name" value="HTH_ParB"/>
    <property type="match status" value="1"/>
</dbReference>
<dbReference type="Gene3D" id="3.90.1530.30">
    <property type="match status" value="1"/>
</dbReference>
<evidence type="ECO:0000256" key="3">
    <source>
        <dbReference type="ARBA" id="ARBA00023125"/>
    </source>
</evidence>
<keyword evidence="2" id="KW-0159">Chromosome partition</keyword>
<dbReference type="SUPFAM" id="SSF109709">
    <property type="entry name" value="KorB DNA-binding domain-like"/>
    <property type="match status" value="1"/>
</dbReference>
<dbReference type="PATRIC" id="fig|1703772.3.peg.233"/>